<dbReference type="GeneID" id="94336997"/>
<comment type="caution">
    <text evidence="1">The sequence shown here is derived from an EMBL/GenBank/DDBJ whole genome shotgun (WGS) entry which is preliminary data.</text>
</comment>
<evidence type="ECO:0000313" key="2">
    <source>
        <dbReference type="Proteomes" id="UP001214638"/>
    </source>
</evidence>
<name>A0AAD9PJP2_9APIC</name>
<dbReference type="AlphaFoldDB" id="A0AAD9PJP2"/>
<keyword evidence="2" id="KW-1185">Reference proteome</keyword>
<gene>
    <name evidence="1" type="ORF">BdWA1_002700</name>
</gene>
<dbReference type="Proteomes" id="UP001214638">
    <property type="component" value="Unassembled WGS sequence"/>
</dbReference>
<reference evidence="1" key="1">
    <citation type="journal article" date="2023" name="Nat. Microbiol.">
        <title>Babesia duncani multi-omics identifies virulence factors and drug targets.</title>
        <authorList>
            <person name="Singh P."/>
            <person name="Lonardi S."/>
            <person name="Liang Q."/>
            <person name="Vydyam P."/>
            <person name="Khabirova E."/>
            <person name="Fang T."/>
            <person name="Gihaz S."/>
            <person name="Thekkiniath J."/>
            <person name="Munshi M."/>
            <person name="Abel S."/>
            <person name="Ciampossin L."/>
            <person name="Batugedara G."/>
            <person name="Gupta M."/>
            <person name="Lu X.M."/>
            <person name="Lenz T."/>
            <person name="Chakravarty S."/>
            <person name="Cornillot E."/>
            <person name="Hu Y."/>
            <person name="Ma W."/>
            <person name="Gonzalez L.M."/>
            <person name="Sanchez S."/>
            <person name="Estrada K."/>
            <person name="Sanchez-Flores A."/>
            <person name="Montero E."/>
            <person name="Harb O.S."/>
            <person name="Le Roch K.G."/>
            <person name="Mamoun C.B."/>
        </authorList>
    </citation>
    <scope>NUCLEOTIDE SEQUENCE</scope>
    <source>
        <strain evidence="1">WA1</strain>
    </source>
</reference>
<accession>A0AAD9PJP2</accession>
<evidence type="ECO:0000313" key="1">
    <source>
        <dbReference type="EMBL" id="KAK2196100.1"/>
    </source>
</evidence>
<proteinExistence type="predicted"/>
<dbReference type="KEGG" id="bdw:94336997"/>
<sequence>MSFMKLRFIFQNTRLQLNLLGSQFITGYIFFKTLQCFQVTKYEIGEPQLRHAVFKKLGVKVFNFHDGLWDKYKNGDNQSQGDLWKTNEMATYFTRIIKMPHLLSSKGNVNIKL</sequence>
<protein>
    <submittedName>
        <fullName evidence="1">Uncharacterized protein</fullName>
    </submittedName>
</protein>
<dbReference type="EMBL" id="JALLKP010000003">
    <property type="protein sequence ID" value="KAK2196100.1"/>
    <property type="molecule type" value="Genomic_DNA"/>
</dbReference>
<dbReference type="RefSeq" id="XP_067802942.1">
    <property type="nucleotide sequence ID" value="XM_067947720.1"/>
</dbReference>
<organism evidence="1 2">
    <name type="scientific">Babesia duncani</name>
    <dbReference type="NCBI Taxonomy" id="323732"/>
    <lineage>
        <taxon>Eukaryota</taxon>
        <taxon>Sar</taxon>
        <taxon>Alveolata</taxon>
        <taxon>Apicomplexa</taxon>
        <taxon>Aconoidasida</taxon>
        <taxon>Piroplasmida</taxon>
        <taxon>Babesiidae</taxon>
        <taxon>Babesia</taxon>
    </lineage>
</organism>